<comment type="subcellular location">
    <subcellularLocation>
        <location evidence="2">Nucleus</location>
        <location evidence="2">Nucleolus</location>
    </subcellularLocation>
</comment>
<keyword evidence="5" id="KW-0175">Coiled coil</keyword>
<reference evidence="8" key="1">
    <citation type="submission" date="2013-04" db="EMBL/GenBank/DDBJ databases">
        <title>An insight into the transcriptome of the digestive tract of the blood sucking bug, Rhodnius prolixus.</title>
        <authorList>
            <person name="Ribeiro J.M.C."/>
            <person name="Genta F.A."/>
            <person name="Sorgine M.H.F."/>
            <person name="Paiva-Silva G.O."/>
            <person name="Majerowicz D."/>
            <person name="Medeiros M."/>
            <person name="Koerich L."/>
            <person name="Terra W.R."/>
            <person name="Ferreira C."/>
            <person name="Pimentel A.C."/>
            <person name="Bisch P.M."/>
            <person name="Diniz M.M.P."/>
            <person name="Nascimento R."/>
            <person name="Salmon D."/>
            <person name="Silber A.M."/>
            <person name="Alves M."/>
            <person name="Oliveira M.F."/>
            <person name="Gondim K.C."/>
            <person name="Silva Neto M.A.C."/>
            <person name="Atella G.C."/>
            <person name="Araujo H."/>
            <person name="Dias F.S."/>
            <person name="Polycarpo C.R."/>
            <person name="Fampa P."/>
            <person name="Melo A.C."/>
            <person name="Tanaka A.S."/>
            <person name="Balczun C."/>
            <person name="Oliveira J.H.M."/>
            <person name="Goncalves R."/>
            <person name="Lazoski C."/>
            <person name="Pereira M.A."/>
            <person name="Rivera-Pomar R."/>
            <person name="Diambra L."/>
            <person name="Schaub G.A."/>
            <person name="Garcia E.S."/>
            <person name="Azambuja P."/>
            <person name="Braz G.R.C."/>
            <person name="Oliveira P.L."/>
        </authorList>
    </citation>
    <scope>NUCLEOTIDE SEQUENCE</scope>
</reference>
<dbReference type="VEuPathDB" id="VectorBase:RPRC004873"/>
<keyword evidence="6" id="KW-0539">Nucleus</keyword>
<organism evidence="8">
    <name type="scientific">Rhodnius prolixus</name>
    <name type="common">Triatomid bug</name>
    <dbReference type="NCBI Taxonomy" id="13249"/>
    <lineage>
        <taxon>Eukaryota</taxon>
        <taxon>Metazoa</taxon>
        <taxon>Ecdysozoa</taxon>
        <taxon>Arthropoda</taxon>
        <taxon>Hexapoda</taxon>
        <taxon>Insecta</taxon>
        <taxon>Pterygota</taxon>
        <taxon>Neoptera</taxon>
        <taxon>Paraneoptera</taxon>
        <taxon>Hemiptera</taxon>
        <taxon>Heteroptera</taxon>
        <taxon>Panheteroptera</taxon>
        <taxon>Cimicomorpha</taxon>
        <taxon>Reduviidae</taxon>
        <taxon>Triatominae</taxon>
        <taxon>Rhodnius</taxon>
    </lineage>
</organism>
<evidence type="ECO:0000256" key="1">
    <source>
        <dbReference type="ARBA" id="ARBA00003387"/>
    </source>
</evidence>
<feature type="region of interest" description="Disordered" evidence="7">
    <location>
        <begin position="1"/>
        <end position="41"/>
    </location>
</feature>
<dbReference type="Pfam" id="PF05890">
    <property type="entry name" value="Ebp2"/>
    <property type="match status" value="1"/>
</dbReference>
<keyword evidence="4" id="KW-0690">Ribosome biogenesis</keyword>
<accession>R4FPZ7</accession>
<feature type="compositionally biased region" description="Basic residues" evidence="7">
    <location>
        <begin position="287"/>
        <end position="315"/>
    </location>
</feature>
<feature type="compositionally biased region" description="Basic and acidic residues" evidence="7">
    <location>
        <begin position="209"/>
        <end position="218"/>
    </location>
</feature>
<evidence type="ECO:0000256" key="7">
    <source>
        <dbReference type="SAM" id="MobiDB-lite"/>
    </source>
</evidence>
<dbReference type="HOGENOM" id="CLU_036007_1_1_1"/>
<proteinExistence type="evidence at transcript level"/>
<dbReference type="GO" id="GO:0005730">
    <property type="term" value="C:nucleolus"/>
    <property type="evidence" value="ECO:0007669"/>
    <property type="project" value="UniProtKB-SubCell"/>
</dbReference>
<feature type="non-terminal residue" evidence="8">
    <location>
        <position position="315"/>
    </location>
</feature>
<dbReference type="GO" id="GO:0030687">
    <property type="term" value="C:preribosome, large subunit precursor"/>
    <property type="evidence" value="ECO:0007669"/>
    <property type="project" value="TreeGrafter"/>
</dbReference>
<comment type="similarity">
    <text evidence="3">Belongs to the EBP2 family.</text>
</comment>
<protein>
    <submittedName>
        <fullName evidence="8">Putative nucleolar protein-like/ebna1-binding protein</fullName>
    </submittedName>
</protein>
<feature type="region of interest" description="Disordered" evidence="7">
    <location>
        <begin position="199"/>
        <end position="315"/>
    </location>
</feature>
<name>R4FPZ7_RHOPR</name>
<dbReference type="GO" id="GO:0034399">
    <property type="term" value="C:nuclear periphery"/>
    <property type="evidence" value="ECO:0007669"/>
    <property type="project" value="TreeGrafter"/>
</dbReference>
<comment type="function">
    <text evidence="1">Required for the processing of the 27S pre-rRNA.</text>
</comment>
<dbReference type="AlphaFoldDB" id="R4FPZ7"/>
<sequence length="315" mass="36140">MDEETSAQIKAILKPPKKKRKKPLVEDSEPEPDTDSETEALQEAFKQGILKPGLNIPAPEQKPKINNVPLLKKRRKELKTDFDWIERLDVISKLAPLAPELSVQLSENETKKDSVIHDELKRESIFYRQAQDAVLSVLPKLRELGIKTQRPEDYYAEMAKSDAHMQKVKIHLIKRKTEAERKEKVRAVRTQKKLQKALQAQAKVAKQNAKKELMDEVKKYRKGQTKDLSFLEDKPKPKPVQKKAGQQNKKSVLKRRYKDSKFGYGGKKKGSKRNTRDSTSGFEKPKQKGKMQAKRPGKNVRKKLKGKKGKTAYGP</sequence>
<evidence type="ECO:0000256" key="5">
    <source>
        <dbReference type="ARBA" id="ARBA00023054"/>
    </source>
</evidence>
<dbReference type="GO" id="GO:0006364">
    <property type="term" value="P:rRNA processing"/>
    <property type="evidence" value="ECO:0007669"/>
    <property type="project" value="TreeGrafter"/>
</dbReference>
<evidence type="ECO:0000313" key="8">
    <source>
        <dbReference type="EMBL" id="JAA77482.1"/>
    </source>
</evidence>
<evidence type="ECO:0000256" key="2">
    <source>
        <dbReference type="ARBA" id="ARBA00004604"/>
    </source>
</evidence>
<dbReference type="EMBL" id="GAHY01000028">
    <property type="protein sequence ID" value="JAA77482.1"/>
    <property type="molecule type" value="mRNA"/>
</dbReference>
<dbReference type="GO" id="GO:0042273">
    <property type="term" value="P:ribosomal large subunit biogenesis"/>
    <property type="evidence" value="ECO:0007669"/>
    <property type="project" value="TreeGrafter"/>
</dbReference>
<dbReference type="PANTHER" id="PTHR13028:SF0">
    <property type="entry name" value="RRNA-PROCESSING PROTEIN EBP2-RELATED"/>
    <property type="match status" value="1"/>
</dbReference>
<dbReference type="PANTHER" id="PTHR13028">
    <property type="entry name" value="RRNA PROCESSING PROTEIN EBNA1-BINDING PROTEIN-RELATED"/>
    <property type="match status" value="1"/>
</dbReference>
<evidence type="ECO:0000256" key="4">
    <source>
        <dbReference type="ARBA" id="ARBA00022517"/>
    </source>
</evidence>
<feature type="compositionally biased region" description="Acidic residues" evidence="7">
    <location>
        <begin position="26"/>
        <end position="40"/>
    </location>
</feature>
<dbReference type="InterPro" id="IPR008610">
    <property type="entry name" value="Ebp2"/>
</dbReference>
<evidence type="ECO:0000256" key="6">
    <source>
        <dbReference type="ARBA" id="ARBA00023242"/>
    </source>
</evidence>
<evidence type="ECO:0000256" key="3">
    <source>
        <dbReference type="ARBA" id="ARBA00007336"/>
    </source>
</evidence>